<organism evidence="3 4">
    <name type="scientific">Kineococcus glutinatus</name>
    <dbReference type="NCBI Taxonomy" id="1070872"/>
    <lineage>
        <taxon>Bacteria</taxon>
        <taxon>Bacillati</taxon>
        <taxon>Actinomycetota</taxon>
        <taxon>Actinomycetes</taxon>
        <taxon>Kineosporiales</taxon>
        <taxon>Kineosporiaceae</taxon>
        <taxon>Kineococcus</taxon>
    </lineage>
</organism>
<evidence type="ECO:0000259" key="2">
    <source>
        <dbReference type="PROSITE" id="PS51746"/>
    </source>
</evidence>
<sequence>MAENRRADFAAPLGAVEARTPTAAVEVFADALARQVGAEQVSFLITDFVGQALVRLVQSGAQGPRQGAAEQVPLDAALPHGRVVVEQRVQVLPEGDGARVLAPVSARGDAIGVLELVLPRRPDEQAVALVASAAHALAYVVTTERRHTDLYEWGQRSRPVSLAAEIQRQLLPDAFTCETGRFTLAGWLEPASTVGGDTFDYALDADRLYVSMTDAMGHDVEAALLATLAVGSLRNSRRAASDLAAMARTAGDAIAEHHDGMGFVTGLLLSVELATGAVQAVNAGHPHALLLRGDRVRAVELKPDLPLGVQAGTGYRVQHFQLEPGDRLVLLTDGMVERNARDVDLPGLLLQHRDAHPRQLMQILTAAVQRAVGGADLVDDATAMCLHWHGGEDRAAPA</sequence>
<dbReference type="InterPro" id="IPR036457">
    <property type="entry name" value="PPM-type-like_dom_sf"/>
</dbReference>
<dbReference type="PROSITE" id="PS51746">
    <property type="entry name" value="PPM_2"/>
    <property type="match status" value="1"/>
</dbReference>
<dbReference type="SUPFAM" id="SSF81606">
    <property type="entry name" value="PP2C-like"/>
    <property type="match status" value="1"/>
</dbReference>
<protein>
    <submittedName>
        <fullName evidence="3">PP2C family protein-serine/threonine phosphatase</fullName>
    </submittedName>
</protein>
<dbReference type="RefSeq" id="WP_345711496.1">
    <property type="nucleotide sequence ID" value="NZ_BAABIL010000156.1"/>
</dbReference>
<dbReference type="EMBL" id="BAABIL010000156">
    <property type="protein sequence ID" value="GAA4971940.1"/>
    <property type="molecule type" value="Genomic_DNA"/>
</dbReference>
<accession>A0ABP9HJ76</accession>
<evidence type="ECO:0000313" key="3">
    <source>
        <dbReference type="EMBL" id="GAA4971940.1"/>
    </source>
</evidence>
<proteinExistence type="predicted"/>
<dbReference type="Pfam" id="PF07228">
    <property type="entry name" value="SpoIIE"/>
    <property type="match status" value="1"/>
</dbReference>
<reference evidence="4" key="1">
    <citation type="journal article" date="2019" name="Int. J. Syst. Evol. Microbiol.">
        <title>The Global Catalogue of Microorganisms (GCM) 10K type strain sequencing project: providing services to taxonomists for standard genome sequencing and annotation.</title>
        <authorList>
            <consortium name="The Broad Institute Genomics Platform"/>
            <consortium name="The Broad Institute Genome Sequencing Center for Infectious Disease"/>
            <person name="Wu L."/>
            <person name="Ma J."/>
        </authorList>
    </citation>
    <scope>NUCLEOTIDE SEQUENCE [LARGE SCALE GENOMIC DNA]</scope>
    <source>
        <strain evidence="4">JCM 18126</strain>
    </source>
</reference>
<keyword evidence="1" id="KW-0378">Hydrolase</keyword>
<dbReference type="PANTHER" id="PTHR43156">
    <property type="entry name" value="STAGE II SPORULATION PROTEIN E-RELATED"/>
    <property type="match status" value="1"/>
</dbReference>
<dbReference type="PANTHER" id="PTHR43156:SF2">
    <property type="entry name" value="STAGE II SPORULATION PROTEIN E"/>
    <property type="match status" value="1"/>
</dbReference>
<dbReference type="InterPro" id="IPR001932">
    <property type="entry name" value="PPM-type_phosphatase-like_dom"/>
</dbReference>
<evidence type="ECO:0000256" key="1">
    <source>
        <dbReference type="ARBA" id="ARBA00022801"/>
    </source>
</evidence>
<comment type="caution">
    <text evidence="3">The sequence shown here is derived from an EMBL/GenBank/DDBJ whole genome shotgun (WGS) entry which is preliminary data.</text>
</comment>
<gene>
    <name evidence="3" type="ORF">GCM10023225_12030</name>
</gene>
<dbReference type="Proteomes" id="UP001501195">
    <property type="component" value="Unassembled WGS sequence"/>
</dbReference>
<keyword evidence="4" id="KW-1185">Reference proteome</keyword>
<evidence type="ECO:0000313" key="4">
    <source>
        <dbReference type="Proteomes" id="UP001501195"/>
    </source>
</evidence>
<dbReference type="SMART" id="SM00331">
    <property type="entry name" value="PP2C_SIG"/>
    <property type="match status" value="1"/>
</dbReference>
<name>A0ABP9HJ76_9ACTN</name>
<feature type="domain" description="PPM-type phosphatase" evidence="2">
    <location>
        <begin position="178"/>
        <end position="388"/>
    </location>
</feature>
<dbReference type="InterPro" id="IPR052016">
    <property type="entry name" value="Bact_Sigma-Reg"/>
</dbReference>
<dbReference type="Gene3D" id="3.60.40.10">
    <property type="entry name" value="PPM-type phosphatase domain"/>
    <property type="match status" value="1"/>
</dbReference>